<proteinExistence type="predicted"/>
<dbReference type="InterPro" id="IPR001202">
    <property type="entry name" value="WW_dom"/>
</dbReference>
<dbReference type="Gene3D" id="2.30.42.10">
    <property type="match status" value="1"/>
</dbReference>
<protein>
    <recommendedName>
        <fullName evidence="8">WW domain-containing protein</fullName>
    </recommendedName>
</protein>
<evidence type="ECO:0000313" key="7">
    <source>
        <dbReference type="Proteomes" id="UP000011087"/>
    </source>
</evidence>
<reference evidence="5 7" key="1">
    <citation type="journal article" date="2012" name="Nature">
        <title>Algal genomes reveal evolutionary mosaicism and the fate of nucleomorphs.</title>
        <authorList>
            <consortium name="DOE Joint Genome Institute"/>
            <person name="Curtis B.A."/>
            <person name="Tanifuji G."/>
            <person name="Burki F."/>
            <person name="Gruber A."/>
            <person name="Irimia M."/>
            <person name="Maruyama S."/>
            <person name="Arias M.C."/>
            <person name="Ball S.G."/>
            <person name="Gile G.H."/>
            <person name="Hirakawa Y."/>
            <person name="Hopkins J.F."/>
            <person name="Kuo A."/>
            <person name="Rensing S.A."/>
            <person name="Schmutz J."/>
            <person name="Symeonidi A."/>
            <person name="Elias M."/>
            <person name="Eveleigh R.J."/>
            <person name="Herman E.K."/>
            <person name="Klute M.J."/>
            <person name="Nakayama T."/>
            <person name="Obornik M."/>
            <person name="Reyes-Prieto A."/>
            <person name="Armbrust E.V."/>
            <person name="Aves S.J."/>
            <person name="Beiko R.G."/>
            <person name="Coutinho P."/>
            <person name="Dacks J.B."/>
            <person name="Durnford D.G."/>
            <person name="Fast N.M."/>
            <person name="Green B.R."/>
            <person name="Grisdale C.J."/>
            <person name="Hempel F."/>
            <person name="Henrissat B."/>
            <person name="Hoppner M.P."/>
            <person name="Ishida K."/>
            <person name="Kim E."/>
            <person name="Koreny L."/>
            <person name="Kroth P.G."/>
            <person name="Liu Y."/>
            <person name="Malik S.B."/>
            <person name="Maier U.G."/>
            <person name="McRose D."/>
            <person name="Mock T."/>
            <person name="Neilson J.A."/>
            <person name="Onodera N.T."/>
            <person name="Poole A.M."/>
            <person name="Pritham E.J."/>
            <person name="Richards T.A."/>
            <person name="Rocap G."/>
            <person name="Roy S.W."/>
            <person name="Sarai C."/>
            <person name="Schaack S."/>
            <person name="Shirato S."/>
            <person name="Slamovits C.H."/>
            <person name="Spencer D.F."/>
            <person name="Suzuki S."/>
            <person name="Worden A.Z."/>
            <person name="Zauner S."/>
            <person name="Barry K."/>
            <person name="Bell C."/>
            <person name="Bharti A.K."/>
            <person name="Crow J.A."/>
            <person name="Grimwood J."/>
            <person name="Kramer R."/>
            <person name="Lindquist E."/>
            <person name="Lucas S."/>
            <person name="Salamov A."/>
            <person name="McFadden G.I."/>
            <person name="Lane C.E."/>
            <person name="Keeling P.J."/>
            <person name="Gray M.W."/>
            <person name="Grigoriev I.V."/>
            <person name="Archibald J.M."/>
        </authorList>
    </citation>
    <scope>NUCLEOTIDE SEQUENCE</scope>
    <source>
        <strain evidence="5 7">CCMP2712</strain>
    </source>
</reference>
<dbReference type="PROSITE" id="PS50020">
    <property type="entry name" value="WW_DOMAIN_2"/>
    <property type="match status" value="1"/>
</dbReference>
<dbReference type="Pfam" id="PF00397">
    <property type="entry name" value="WW"/>
    <property type="match status" value="1"/>
</dbReference>
<keyword evidence="7" id="KW-1185">Reference proteome</keyword>
<evidence type="ECO:0008006" key="8">
    <source>
        <dbReference type="Google" id="ProtNLM"/>
    </source>
</evidence>
<dbReference type="SUPFAM" id="SSF51045">
    <property type="entry name" value="WW domain"/>
    <property type="match status" value="1"/>
</dbReference>
<dbReference type="PROSITE" id="PS50106">
    <property type="entry name" value="PDZ"/>
    <property type="match status" value="1"/>
</dbReference>
<feature type="region of interest" description="Disordered" evidence="2">
    <location>
        <begin position="233"/>
        <end position="252"/>
    </location>
</feature>
<keyword evidence="1" id="KW-0175">Coiled coil</keyword>
<dbReference type="KEGG" id="gtt:GUITHDRAFT_140850"/>
<evidence type="ECO:0000313" key="6">
    <source>
        <dbReference type="EnsemblProtists" id="EKX42996"/>
    </source>
</evidence>
<evidence type="ECO:0000313" key="5">
    <source>
        <dbReference type="EMBL" id="EKX42996.1"/>
    </source>
</evidence>
<feature type="domain" description="PDZ" evidence="4">
    <location>
        <begin position="1"/>
        <end position="51"/>
    </location>
</feature>
<dbReference type="InterPro" id="IPR001478">
    <property type="entry name" value="PDZ"/>
</dbReference>
<feature type="compositionally biased region" description="Polar residues" evidence="2">
    <location>
        <begin position="295"/>
        <end position="314"/>
    </location>
</feature>
<dbReference type="EMBL" id="JH993013">
    <property type="protein sequence ID" value="EKX42996.1"/>
    <property type="molecule type" value="Genomic_DNA"/>
</dbReference>
<sequence>MSSQNKRYGIGINFAKNSSDEGFTILALVPGQPASLCGRLYVGDKLLAIDGWLCYQQPIETGSCQLDKKIATWKSAGSFHSQLELSDSSKYSPSPSKAFGLKILSATMMLGAKQQSLRKEGCLSNGKYDMIKSLGLRSLPSYNNPADQIMRASMPEQRAGMESSTSLPVPEIQRSFPPERSGRSAALDRPLANSLPYQVQPRFDISQSGQYPAFGSKVQPDYMPRQTSGMIPEGSSSVQLNNDNMASPISTPRPLLTEELSKMREKIGLDREPVPEGADRQQLEEDAKDSRARKTTTTPVAPARTSKSNVSNLEPSKAAAKVRELADREIEAANEKTTVMARKYGIARSEASRLKDELRTRELEIELLQRELQSRDEELKATGAHTEHIHDTMLRLRAMAEEAGADKDIVQVKEIDRLRNQETSLLKAQKDLQVRSLMQDDINTLSKQAMDKAVKEKNKAEQDAADLYEQEEKASQAELRCGRLEARVLRSEADLAAASTLLKQREEMANLDALSKLDPLEEAVEDSLQALTLSGNKQESHAITPKQAQILLTLFRASKVRGEMLVSCIGQLRALLLDFVDSNEDWLTHIPIDHSDLPSREENISSSNILQDPTADVSTGHEEGLTELGRRVYTSGILSKRAASEGIQLELRRTMQLMHSGEQVCVPTPIVRNLLAQLAQKEILLANKETELQEMSKQCATLSNACDSLQAQIENITGRYEKIAQESNARMSQLSQRWAVNTYHHMMTCHRGAHSLAAVRPQESQSSPPDDKIIESEGFKVLHLRSPDGSPDAKGDDVTSVFSSSQKITEQHEWGLKAWANIQKLNERIMELEMEADRLRLAASMAGTERDEAVRASRAAEQEVKSMAMREMKRTIETQYQEGYDKLSNALFRIEALQSSSIRRESQENVAAAGDGRGSSRDGPASLQQTPLLQPSAVNSQEILGPEASVKSSVPNMRLATASPAVSPRPSTSSEAQQIEKLPAAGEDSSKMLGEEENVPLPEGWTEHVSRSTGKIYYRHKATGQSRWRRPT</sequence>
<feature type="domain" description="WW" evidence="3">
    <location>
        <begin position="999"/>
        <end position="1032"/>
    </location>
</feature>
<dbReference type="RefSeq" id="XP_005829976.1">
    <property type="nucleotide sequence ID" value="XM_005829919.1"/>
</dbReference>
<evidence type="ECO:0000256" key="2">
    <source>
        <dbReference type="SAM" id="MobiDB-lite"/>
    </source>
</evidence>
<name>L1J3A5_GUITC</name>
<feature type="region of interest" description="Disordered" evidence="2">
    <location>
        <begin position="903"/>
        <end position="1032"/>
    </location>
</feature>
<dbReference type="PaxDb" id="55529-EKX42996"/>
<feature type="coiled-coil region" evidence="1">
    <location>
        <begin position="351"/>
        <end position="378"/>
    </location>
</feature>
<evidence type="ECO:0000259" key="4">
    <source>
        <dbReference type="PROSITE" id="PS50106"/>
    </source>
</evidence>
<feature type="compositionally biased region" description="Basic and acidic residues" evidence="2">
    <location>
        <begin position="266"/>
        <end position="292"/>
    </location>
</feature>
<accession>L1J3A5</accession>
<dbReference type="GeneID" id="17299647"/>
<feature type="region of interest" description="Disordered" evidence="2">
    <location>
        <begin position="266"/>
        <end position="316"/>
    </location>
</feature>
<dbReference type="InterPro" id="IPR036034">
    <property type="entry name" value="PDZ_sf"/>
</dbReference>
<reference evidence="7" key="2">
    <citation type="submission" date="2012-11" db="EMBL/GenBank/DDBJ databases">
        <authorList>
            <person name="Kuo A."/>
            <person name="Curtis B.A."/>
            <person name="Tanifuji G."/>
            <person name="Burki F."/>
            <person name="Gruber A."/>
            <person name="Irimia M."/>
            <person name="Maruyama S."/>
            <person name="Arias M.C."/>
            <person name="Ball S.G."/>
            <person name="Gile G.H."/>
            <person name="Hirakawa Y."/>
            <person name="Hopkins J.F."/>
            <person name="Rensing S.A."/>
            <person name="Schmutz J."/>
            <person name="Symeonidi A."/>
            <person name="Elias M."/>
            <person name="Eveleigh R.J."/>
            <person name="Herman E.K."/>
            <person name="Klute M.J."/>
            <person name="Nakayama T."/>
            <person name="Obornik M."/>
            <person name="Reyes-Prieto A."/>
            <person name="Armbrust E.V."/>
            <person name="Aves S.J."/>
            <person name="Beiko R.G."/>
            <person name="Coutinho P."/>
            <person name="Dacks J.B."/>
            <person name="Durnford D.G."/>
            <person name="Fast N.M."/>
            <person name="Green B.R."/>
            <person name="Grisdale C."/>
            <person name="Hempe F."/>
            <person name="Henrissat B."/>
            <person name="Hoppner M.P."/>
            <person name="Ishida K.-I."/>
            <person name="Kim E."/>
            <person name="Koreny L."/>
            <person name="Kroth P.G."/>
            <person name="Liu Y."/>
            <person name="Malik S.-B."/>
            <person name="Maier U.G."/>
            <person name="McRose D."/>
            <person name="Mock T."/>
            <person name="Neilson J.A."/>
            <person name="Onodera N.T."/>
            <person name="Poole A.M."/>
            <person name="Pritham E.J."/>
            <person name="Richards T.A."/>
            <person name="Rocap G."/>
            <person name="Roy S.W."/>
            <person name="Sarai C."/>
            <person name="Schaack S."/>
            <person name="Shirato S."/>
            <person name="Slamovits C.H."/>
            <person name="Spencer D.F."/>
            <person name="Suzuki S."/>
            <person name="Worden A.Z."/>
            <person name="Zauner S."/>
            <person name="Barry K."/>
            <person name="Bell C."/>
            <person name="Bharti A.K."/>
            <person name="Crow J.A."/>
            <person name="Grimwood J."/>
            <person name="Kramer R."/>
            <person name="Lindquist E."/>
            <person name="Lucas S."/>
            <person name="Salamov A."/>
            <person name="McFadden G.I."/>
            <person name="Lane C.E."/>
            <person name="Keeling P.J."/>
            <person name="Gray M.W."/>
            <person name="Grigoriev I.V."/>
            <person name="Archibald J.M."/>
        </authorList>
    </citation>
    <scope>NUCLEOTIDE SEQUENCE</scope>
    <source>
        <strain evidence="7">CCMP2712</strain>
    </source>
</reference>
<feature type="compositionally biased region" description="Basic residues" evidence="2">
    <location>
        <begin position="1017"/>
        <end position="1032"/>
    </location>
</feature>
<feature type="compositionally biased region" description="Polar residues" evidence="2">
    <location>
        <begin position="233"/>
        <end position="250"/>
    </location>
</feature>
<dbReference type="Gene3D" id="2.20.70.10">
    <property type="match status" value="1"/>
</dbReference>
<feature type="region of interest" description="Disordered" evidence="2">
    <location>
        <begin position="161"/>
        <end position="184"/>
    </location>
</feature>
<dbReference type="AlphaFoldDB" id="L1J3A5"/>
<dbReference type="EnsemblProtists" id="EKX42996">
    <property type="protein sequence ID" value="EKX42996"/>
    <property type="gene ID" value="GUITHDRAFT_140850"/>
</dbReference>
<dbReference type="SUPFAM" id="SSF50156">
    <property type="entry name" value="PDZ domain-like"/>
    <property type="match status" value="1"/>
</dbReference>
<dbReference type="InterPro" id="IPR036020">
    <property type="entry name" value="WW_dom_sf"/>
</dbReference>
<gene>
    <name evidence="5" type="ORF">GUITHDRAFT_140850</name>
</gene>
<feature type="coiled-coil region" evidence="1">
    <location>
        <begin position="450"/>
        <end position="487"/>
    </location>
</feature>
<organism evidence="5">
    <name type="scientific">Guillardia theta (strain CCMP2712)</name>
    <name type="common">Cryptophyte</name>
    <dbReference type="NCBI Taxonomy" id="905079"/>
    <lineage>
        <taxon>Eukaryota</taxon>
        <taxon>Cryptophyceae</taxon>
        <taxon>Pyrenomonadales</taxon>
        <taxon>Geminigeraceae</taxon>
        <taxon>Guillardia</taxon>
    </lineage>
</organism>
<dbReference type="CDD" id="cd00201">
    <property type="entry name" value="WW"/>
    <property type="match status" value="1"/>
</dbReference>
<feature type="coiled-coil region" evidence="1">
    <location>
        <begin position="671"/>
        <end position="726"/>
    </location>
</feature>
<evidence type="ECO:0000259" key="3">
    <source>
        <dbReference type="PROSITE" id="PS50020"/>
    </source>
</evidence>
<evidence type="ECO:0000256" key="1">
    <source>
        <dbReference type="SAM" id="Coils"/>
    </source>
</evidence>
<dbReference type="SMART" id="SM00456">
    <property type="entry name" value="WW"/>
    <property type="match status" value="1"/>
</dbReference>
<dbReference type="Proteomes" id="UP000011087">
    <property type="component" value="Unassembled WGS sequence"/>
</dbReference>
<feature type="compositionally biased region" description="Polar residues" evidence="2">
    <location>
        <begin position="926"/>
        <end position="942"/>
    </location>
</feature>
<dbReference type="HOGENOM" id="CLU_294146_0_0_1"/>
<reference evidence="6" key="3">
    <citation type="submission" date="2016-03" db="UniProtKB">
        <authorList>
            <consortium name="EnsemblProtists"/>
        </authorList>
    </citation>
    <scope>IDENTIFICATION</scope>
</reference>